<keyword evidence="4" id="KW-0378">Hydrolase</keyword>
<dbReference type="Pfam" id="PF17768">
    <property type="entry name" value="RecJ_OB"/>
    <property type="match status" value="1"/>
</dbReference>
<sequence>MLQDLSQQSVECLGVSGALWKLSTPPYRDVVAIRQRFGLTEVVAQVLAVKQIPLEDIGSFLNPTLKLLLPDPFHLLDMDKAVARLCYALANNESVVIFGDYDVDGATSSAMLKRYLNNIGVKATIYIPDRIEEGYGPNSAALINLKKLGHSLCITVDCGTVAHKPLAAAKACGLDVIVVDHHMGSDILPDAVAVINPNRLDESSAYTYLSGVGTSFILLVALHKTLRQRDFFRGKEEPDLMRYLDLVALGTVCDVMPMLKLNRAFVKQGLRVLAERNNVGLRVLSDIIGIDELPTTYHLGFSIGPHINAGGRVGNSSLGARLLSSDDTFECASIATLLVKLNAERKEIEMASLVEATAQAEQLVAAGKKIIMVAGNWHMGVIGIVAGRLKERFFLPAIVISLGDKDMGKASARSVPGVDIGAAVLSAKLEGIIPEGGGHEMAAGFSVHRDSIDRLYEFLLQKVAHIEIQKYYIASGVLATEAVSTRLCRELQLLEPYGTGNPEPRFILKNVRIKNPAIVGASNIRCSIDDGSGITVRGICFKCMGSTLGEGLLRQTRCVNLLGKVSMNYWRGNEYVQFVIDDLAEVN</sequence>
<dbReference type="NCBIfam" id="TIGR00644">
    <property type="entry name" value="recJ"/>
    <property type="match status" value="1"/>
</dbReference>
<dbReference type="InterPro" id="IPR051673">
    <property type="entry name" value="SSDNA_exonuclease_RecJ"/>
</dbReference>
<evidence type="ECO:0000259" key="7">
    <source>
        <dbReference type="Pfam" id="PF02272"/>
    </source>
</evidence>
<evidence type="ECO:0000313" key="9">
    <source>
        <dbReference type="EMBL" id="QJC27902.1"/>
    </source>
</evidence>
<dbReference type="SUPFAM" id="SSF64182">
    <property type="entry name" value="DHH phosphoesterases"/>
    <property type="match status" value="1"/>
</dbReference>
<dbReference type="Proteomes" id="UP000500930">
    <property type="component" value="Chromosome"/>
</dbReference>
<evidence type="ECO:0000256" key="1">
    <source>
        <dbReference type="ARBA" id="ARBA00005915"/>
    </source>
</evidence>
<dbReference type="InterPro" id="IPR003156">
    <property type="entry name" value="DHHA1_dom"/>
</dbReference>
<name>A0A858PZB6_9RICK</name>
<dbReference type="Pfam" id="PF02272">
    <property type="entry name" value="DHHA1"/>
    <property type="match status" value="1"/>
</dbReference>
<comment type="similarity">
    <text evidence="1">Belongs to the RecJ family.</text>
</comment>
<proteinExistence type="inferred from homology"/>
<dbReference type="InterPro" id="IPR038763">
    <property type="entry name" value="DHH_sf"/>
</dbReference>
<evidence type="ECO:0000259" key="8">
    <source>
        <dbReference type="Pfam" id="PF17768"/>
    </source>
</evidence>
<dbReference type="KEGG" id="aplt:ANPL_04280"/>
<dbReference type="Gene3D" id="3.10.310.30">
    <property type="match status" value="1"/>
</dbReference>
<feature type="domain" description="DHHA1" evidence="7">
    <location>
        <begin position="370"/>
        <end position="463"/>
    </location>
</feature>
<evidence type="ECO:0000259" key="6">
    <source>
        <dbReference type="Pfam" id="PF01368"/>
    </source>
</evidence>
<dbReference type="Gene3D" id="3.90.1640.30">
    <property type="match status" value="1"/>
</dbReference>
<accession>A0A858PZB6</accession>
<evidence type="ECO:0000313" key="10">
    <source>
        <dbReference type="Proteomes" id="UP000500930"/>
    </source>
</evidence>
<dbReference type="InterPro" id="IPR041122">
    <property type="entry name" value="RecJ_OB"/>
</dbReference>
<organism evidence="9 10">
    <name type="scientific">Anaplasma platys</name>
    <dbReference type="NCBI Taxonomy" id="949"/>
    <lineage>
        <taxon>Bacteria</taxon>
        <taxon>Pseudomonadati</taxon>
        <taxon>Pseudomonadota</taxon>
        <taxon>Alphaproteobacteria</taxon>
        <taxon>Rickettsiales</taxon>
        <taxon>Anaplasmataceae</taxon>
        <taxon>Anaplasma</taxon>
    </lineage>
</organism>
<dbReference type="RefSeq" id="WP_169193493.1">
    <property type="nucleotide sequence ID" value="NZ_CP046391.1"/>
</dbReference>
<dbReference type="InterPro" id="IPR004610">
    <property type="entry name" value="RecJ"/>
</dbReference>
<dbReference type="Pfam" id="PF01368">
    <property type="entry name" value="DHH"/>
    <property type="match status" value="1"/>
</dbReference>
<dbReference type="GO" id="GO:0006281">
    <property type="term" value="P:DNA repair"/>
    <property type="evidence" value="ECO:0007669"/>
    <property type="project" value="InterPro"/>
</dbReference>
<keyword evidence="10" id="KW-1185">Reference proteome</keyword>
<dbReference type="GO" id="GO:0006310">
    <property type="term" value="P:DNA recombination"/>
    <property type="evidence" value="ECO:0007669"/>
    <property type="project" value="InterPro"/>
</dbReference>
<dbReference type="InterPro" id="IPR001667">
    <property type="entry name" value="DDH_dom"/>
</dbReference>
<evidence type="ECO:0000256" key="5">
    <source>
        <dbReference type="ARBA" id="ARBA00022839"/>
    </source>
</evidence>
<dbReference type="PANTHER" id="PTHR30255:SF2">
    <property type="entry name" value="SINGLE-STRANDED-DNA-SPECIFIC EXONUCLEASE RECJ"/>
    <property type="match status" value="1"/>
</dbReference>
<dbReference type="EMBL" id="CP046391">
    <property type="protein sequence ID" value="QJC27902.1"/>
    <property type="molecule type" value="Genomic_DNA"/>
</dbReference>
<evidence type="ECO:0000256" key="3">
    <source>
        <dbReference type="ARBA" id="ARBA00022722"/>
    </source>
</evidence>
<gene>
    <name evidence="9" type="primary">recJ</name>
    <name evidence="9" type="ORF">ANPL_04280</name>
</gene>
<evidence type="ECO:0000256" key="4">
    <source>
        <dbReference type="ARBA" id="ARBA00022801"/>
    </source>
</evidence>
<feature type="domain" description="RecJ OB" evidence="8">
    <location>
        <begin position="477"/>
        <end position="582"/>
    </location>
</feature>
<keyword evidence="3" id="KW-0540">Nuclease</keyword>
<dbReference type="GO" id="GO:0008409">
    <property type="term" value="F:5'-3' exonuclease activity"/>
    <property type="evidence" value="ECO:0007669"/>
    <property type="project" value="InterPro"/>
</dbReference>
<feature type="domain" description="DDH" evidence="6">
    <location>
        <begin position="95"/>
        <end position="251"/>
    </location>
</feature>
<dbReference type="PANTHER" id="PTHR30255">
    <property type="entry name" value="SINGLE-STRANDED-DNA-SPECIFIC EXONUCLEASE RECJ"/>
    <property type="match status" value="1"/>
</dbReference>
<reference evidence="9 10" key="1">
    <citation type="journal article" date="2020" name="Pathogens">
        <title>First Whole Genome Sequence of Anaplasma platys, an Obligate Intracellular Rickettsial Pathogen of Dogs.</title>
        <authorList>
            <person name="Llanes A."/>
            <person name="Rajeev S."/>
        </authorList>
    </citation>
    <scope>NUCLEOTIDE SEQUENCE [LARGE SCALE GENOMIC DNA]</scope>
    <source>
        <strain evidence="9 10">S3</strain>
    </source>
</reference>
<evidence type="ECO:0000256" key="2">
    <source>
        <dbReference type="ARBA" id="ARBA00019841"/>
    </source>
</evidence>
<protein>
    <recommendedName>
        <fullName evidence="2">Single-stranded-DNA-specific exonuclease RecJ</fullName>
    </recommendedName>
</protein>
<dbReference type="GO" id="GO:0003676">
    <property type="term" value="F:nucleic acid binding"/>
    <property type="evidence" value="ECO:0007669"/>
    <property type="project" value="InterPro"/>
</dbReference>
<keyword evidence="5 9" id="KW-0269">Exonuclease</keyword>
<dbReference type="AlphaFoldDB" id="A0A858PZB6"/>